<sequence>MQRLLAIVAGLVVAMATILGIELLAHLLWPLPLPDLADTPAVAAFLAEAPGGAQTMLIGAWFAGALLGGTTAFRVADWPAAGWIVAFLVAAGGLANVLLLPYPLWMQIAAVAAPLVGGIVVSGVTRPA</sequence>
<keyword evidence="1" id="KW-0812">Transmembrane</keyword>
<organism evidence="2 3">
    <name type="scientific">Sphingomonas hengshuiensis</name>
    <dbReference type="NCBI Taxonomy" id="1609977"/>
    <lineage>
        <taxon>Bacteria</taxon>
        <taxon>Pseudomonadati</taxon>
        <taxon>Pseudomonadota</taxon>
        <taxon>Alphaproteobacteria</taxon>
        <taxon>Sphingomonadales</taxon>
        <taxon>Sphingomonadaceae</taxon>
        <taxon>Sphingomonas</taxon>
    </lineage>
</organism>
<keyword evidence="1" id="KW-0472">Membrane</keyword>
<proteinExistence type="predicted"/>
<dbReference type="KEGG" id="sphi:TS85_20430"/>
<protein>
    <submittedName>
        <fullName evidence="2">Uncharacterized protein</fullName>
    </submittedName>
</protein>
<dbReference type="Proteomes" id="UP000032300">
    <property type="component" value="Chromosome"/>
</dbReference>
<dbReference type="RefSeq" id="WP_044334688.1">
    <property type="nucleotide sequence ID" value="NZ_CP010836.1"/>
</dbReference>
<gene>
    <name evidence="2" type="ORF">TS85_20430</name>
</gene>
<dbReference type="EMBL" id="CP010836">
    <property type="protein sequence ID" value="AJP73657.1"/>
    <property type="molecule type" value="Genomic_DNA"/>
</dbReference>
<keyword evidence="3" id="KW-1185">Reference proteome</keyword>
<feature type="transmembrane region" description="Helical" evidence="1">
    <location>
        <begin position="105"/>
        <end position="125"/>
    </location>
</feature>
<dbReference type="OrthoDB" id="7584247at2"/>
<feature type="transmembrane region" description="Helical" evidence="1">
    <location>
        <begin position="44"/>
        <end position="68"/>
    </location>
</feature>
<evidence type="ECO:0000313" key="3">
    <source>
        <dbReference type="Proteomes" id="UP000032300"/>
    </source>
</evidence>
<dbReference type="AlphaFoldDB" id="A0A7U4JBG9"/>
<evidence type="ECO:0000256" key="1">
    <source>
        <dbReference type="SAM" id="Phobius"/>
    </source>
</evidence>
<reference evidence="2 3" key="2">
    <citation type="submission" date="2015-02" db="EMBL/GenBank/DDBJ databases">
        <title>The complete genome of Sphingomonas hengshuiensis sp. WHSC-8 isolated from soil of Hengshui Lake.</title>
        <authorList>
            <person name="Wei S."/>
            <person name="Guo J."/>
            <person name="Su C."/>
            <person name="Wu R."/>
            <person name="Zhang Z."/>
            <person name="Liang K."/>
            <person name="Li H."/>
            <person name="Wang T."/>
            <person name="Liu H."/>
            <person name="Zhang C."/>
            <person name="Li Z."/>
            <person name="Wang Q."/>
            <person name="Meng J."/>
        </authorList>
    </citation>
    <scope>NUCLEOTIDE SEQUENCE [LARGE SCALE GENOMIC DNA]</scope>
    <source>
        <strain evidence="2 3">WHSC-8</strain>
    </source>
</reference>
<accession>A0A7U4JBG9</accession>
<evidence type="ECO:0000313" key="2">
    <source>
        <dbReference type="EMBL" id="AJP73657.1"/>
    </source>
</evidence>
<reference evidence="2 3" key="1">
    <citation type="journal article" date="2015" name="Int. J. Syst. Evol. Microbiol.">
        <title>Sphingomonas hengshuiensis sp. nov., isolated from lake wetland.</title>
        <authorList>
            <person name="Wei S."/>
            <person name="Wang T."/>
            <person name="Liu H."/>
            <person name="Zhang C."/>
            <person name="Guo J."/>
            <person name="Wang Q."/>
            <person name="Liang K."/>
            <person name="Zhang Z."/>
        </authorList>
    </citation>
    <scope>NUCLEOTIDE SEQUENCE [LARGE SCALE GENOMIC DNA]</scope>
    <source>
        <strain evidence="2 3">WHSC-8</strain>
    </source>
</reference>
<feature type="transmembrane region" description="Helical" evidence="1">
    <location>
        <begin position="80"/>
        <end position="99"/>
    </location>
</feature>
<keyword evidence="1" id="KW-1133">Transmembrane helix</keyword>
<name>A0A7U4JBG9_9SPHN</name>